<name>A0AAW2QHB7_SESRA</name>
<reference evidence="2" key="1">
    <citation type="submission" date="2020-06" db="EMBL/GenBank/DDBJ databases">
        <authorList>
            <person name="Li T."/>
            <person name="Hu X."/>
            <person name="Zhang T."/>
            <person name="Song X."/>
            <person name="Zhang H."/>
            <person name="Dai N."/>
            <person name="Sheng W."/>
            <person name="Hou X."/>
            <person name="Wei L."/>
        </authorList>
    </citation>
    <scope>NUCLEOTIDE SEQUENCE</scope>
    <source>
        <strain evidence="2">G02</strain>
        <tissue evidence="2">Leaf</tissue>
    </source>
</reference>
<feature type="domain" description="DUF4283" evidence="1">
    <location>
        <begin position="34"/>
        <end position="108"/>
    </location>
</feature>
<dbReference type="EMBL" id="JACGWJ010000015">
    <property type="protein sequence ID" value="KAL0367265.1"/>
    <property type="molecule type" value="Genomic_DNA"/>
</dbReference>
<dbReference type="AlphaFoldDB" id="A0AAW2QHB7"/>
<protein>
    <recommendedName>
        <fullName evidence="1">DUF4283 domain-containing protein</fullName>
    </recommendedName>
</protein>
<comment type="caution">
    <text evidence="2">The sequence shown here is derived from an EMBL/GenBank/DDBJ whole genome shotgun (WGS) entry which is preliminary data.</text>
</comment>
<dbReference type="Pfam" id="PF14111">
    <property type="entry name" value="DUF4283"/>
    <property type="match status" value="1"/>
</dbReference>
<evidence type="ECO:0000313" key="2">
    <source>
        <dbReference type="EMBL" id="KAL0367265.1"/>
    </source>
</evidence>
<gene>
    <name evidence="2" type="ORF">Sradi_3616600</name>
</gene>
<proteinExistence type="predicted"/>
<sequence length="159" mass="17952">MEPDLDQLKKAWKLTKGKEDGTLMPSGLWNSNSGEHNLCLVGRFLSNRPYRFEALCSSIQSMLLPVKGLDITSLQEGRFFLHFNHVINRQRAMDGCPWIFEKNILILNTVGALENPTTEADDSGRSWGATLRIRVGLNVNKPLKRALRIRSTSSEELLV</sequence>
<organism evidence="2">
    <name type="scientific">Sesamum radiatum</name>
    <name type="common">Black benniseed</name>
    <dbReference type="NCBI Taxonomy" id="300843"/>
    <lineage>
        <taxon>Eukaryota</taxon>
        <taxon>Viridiplantae</taxon>
        <taxon>Streptophyta</taxon>
        <taxon>Embryophyta</taxon>
        <taxon>Tracheophyta</taxon>
        <taxon>Spermatophyta</taxon>
        <taxon>Magnoliopsida</taxon>
        <taxon>eudicotyledons</taxon>
        <taxon>Gunneridae</taxon>
        <taxon>Pentapetalae</taxon>
        <taxon>asterids</taxon>
        <taxon>lamiids</taxon>
        <taxon>Lamiales</taxon>
        <taxon>Pedaliaceae</taxon>
        <taxon>Sesamum</taxon>
    </lineage>
</organism>
<reference evidence="2" key="2">
    <citation type="journal article" date="2024" name="Plant">
        <title>Genomic evolution and insights into agronomic trait innovations of Sesamum species.</title>
        <authorList>
            <person name="Miao H."/>
            <person name="Wang L."/>
            <person name="Qu L."/>
            <person name="Liu H."/>
            <person name="Sun Y."/>
            <person name="Le M."/>
            <person name="Wang Q."/>
            <person name="Wei S."/>
            <person name="Zheng Y."/>
            <person name="Lin W."/>
            <person name="Duan Y."/>
            <person name="Cao H."/>
            <person name="Xiong S."/>
            <person name="Wang X."/>
            <person name="Wei L."/>
            <person name="Li C."/>
            <person name="Ma Q."/>
            <person name="Ju M."/>
            <person name="Zhao R."/>
            <person name="Li G."/>
            <person name="Mu C."/>
            <person name="Tian Q."/>
            <person name="Mei H."/>
            <person name="Zhang T."/>
            <person name="Gao T."/>
            <person name="Zhang H."/>
        </authorList>
    </citation>
    <scope>NUCLEOTIDE SEQUENCE</scope>
    <source>
        <strain evidence="2">G02</strain>
    </source>
</reference>
<accession>A0AAW2QHB7</accession>
<dbReference type="InterPro" id="IPR025558">
    <property type="entry name" value="DUF4283"/>
</dbReference>
<evidence type="ECO:0000259" key="1">
    <source>
        <dbReference type="Pfam" id="PF14111"/>
    </source>
</evidence>